<evidence type="ECO:0000313" key="3">
    <source>
        <dbReference type="Proteomes" id="UP001589865"/>
    </source>
</evidence>
<organism evidence="2 3">
    <name type="scientific">Roseomonas elaeocarpi</name>
    <dbReference type="NCBI Taxonomy" id="907779"/>
    <lineage>
        <taxon>Bacteria</taxon>
        <taxon>Pseudomonadati</taxon>
        <taxon>Pseudomonadota</taxon>
        <taxon>Alphaproteobacteria</taxon>
        <taxon>Acetobacterales</taxon>
        <taxon>Roseomonadaceae</taxon>
        <taxon>Roseomonas</taxon>
    </lineage>
</organism>
<sequence length="96" mass="10227">MESAITRILDRSCSPSPRRKKIPAAPISGRKVISDKSGKSVMSMAAPRELRKQLPNLAGSGKGKSCSLAVLDRNSSDPKKSLHFRANSAAHVTVSV</sequence>
<gene>
    <name evidence="2" type="ORF">ACFFGY_08205</name>
</gene>
<dbReference type="RefSeq" id="WP_377044040.1">
    <property type="nucleotide sequence ID" value="NZ_JBHLUN010000005.1"/>
</dbReference>
<reference evidence="2 3" key="1">
    <citation type="submission" date="2024-09" db="EMBL/GenBank/DDBJ databases">
        <authorList>
            <person name="Sun Q."/>
            <person name="Mori K."/>
        </authorList>
    </citation>
    <scope>NUCLEOTIDE SEQUENCE [LARGE SCALE GENOMIC DNA]</scope>
    <source>
        <strain evidence="2 3">TBRC 5777</strain>
    </source>
</reference>
<name>A0ABV6JV72_9PROT</name>
<proteinExistence type="predicted"/>
<evidence type="ECO:0000313" key="2">
    <source>
        <dbReference type="EMBL" id="MFC0408226.1"/>
    </source>
</evidence>
<protein>
    <submittedName>
        <fullName evidence="2">Uncharacterized protein</fullName>
    </submittedName>
</protein>
<dbReference type="EMBL" id="JBHLUN010000005">
    <property type="protein sequence ID" value="MFC0408226.1"/>
    <property type="molecule type" value="Genomic_DNA"/>
</dbReference>
<keyword evidence="3" id="KW-1185">Reference proteome</keyword>
<evidence type="ECO:0000256" key="1">
    <source>
        <dbReference type="SAM" id="MobiDB-lite"/>
    </source>
</evidence>
<dbReference type="Proteomes" id="UP001589865">
    <property type="component" value="Unassembled WGS sequence"/>
</dbReference>
<feature type="region of interest" description="Disordered" evidence="1">
    <location>
        <begin position="1"/>
        <end position="27"/>
    </location>
</feature>
<comment type="caution">
    <text evidence="2">The sequence shown here is derived from an EMBL/GenBank/DDBJ whole genome shotgun (WGS) entry which is preliminary data.</text>
</comment>
<accession>A0ABV6JV72</accession>